<protein>
    <submittedName>
        <fullName evidence="1">Uncharacterized protein</fullName>
    </submittedName>
</protein>
<dbReference type="HOGENOM" id="CLU_122564_0_0_1"/>
<reference evidence="1 2" key="1">
    <citation type="journal article" date="2014" name="Genome Biol.">
        <title>Transcriptome and methylome profiling reveals relics of genome dominance in the mesopolyploid Brassica oleracea.</title>
        <authorList>
            <person name="Parkin I.A."/>
            <person name="Koh C."/>
            <person name="Tang H."/>
            <person name="Robinson S.J."/>
            <person name="Kagale S."/>
            <person name="Clarke W.E."/>
            <person name="Town C.D."/>
            <person name="Nixon J."/>
            <person name="Krishnakumar V."/>
            <person name="Bidwell S.L."/>
            <person name="Denoeud F."/>
            <person name="Belcram H."/>
            <person name="Links M.G."/>
            <person name="Just J."/>
            <person name="Clarke C."/>
            <person name="Bender T."/>
            <person name="Huebert T."/>
            <person name="Mason A.S."/>
            <person name="Pires J.C."/>
            <person name="Barker G."/>
            <person name="Moore J."/>
            <person name="Walley P.G."/>
            <person name="Manoli S."/>
            <person name="Batley J."/>
            <person name="Edwards D."/>
            <person name="Nelson M.N."/>
            <person name="Wang X."/>
            <person name="Paterson A.H."/>
            <person name="King G."/>
            <person name="Bancroft I."/>
            <person name="Chalhoub B."/>
            <person name="Sharpe A.G."/>
        </authorList>
    </citation>
    <scope>NUCLEOTIDE SEQUENCE</scope>
    <source>
        <strain evidence="1 2">cv. TO1000</strain>
    </source>
</reference>
<dbReference type="Proteomes" id="UP000032141">
    <property type="component" value="Chromosome C6"/>
</dbReference>
<evidence type="ECO:0000313" key="1">
    <source>
        <dbReference type="EnsemblPlants" id="Bo6g077840.1"/>
    </source>
</evidence>
<reference evidence="1" key="2">
    <citation type="submission" date="2015-03" db="UniProtKB">
        <authorList>
            <consortium name="EnsemblPlants"/>
        </authorList>
    </citation>
    <scope>IDENTIFICATION</scope>
</reference>
<dbReference type="EnsemblPlants" id="Bo6g077840.1">
    <property type="protein sequence ID" value="Bo6g077840.1"/>
    <property type="gene ID" value="Bo6g077840"/>
</dbReference>
<name>A0A0D3CV67_BRAOL</name>
<evidence type="ECO:0000313" key="2">
    <source>
        <dbReference type="Proteomes" id="UP000032141"/>
    </source>
</evidence>
<keyword evidence="2" id="KW-1185">Reference proteome</keyword>
<organism evidence="1 2">
    <name type="scientific">Brassica oleracea var. oleracea</name>
    <dbReference type="NCBI Taxonomy" id="109376"/>
    <lineage>
        <taxon>Eukaryota</taxon>
        <taxon>Viridiplantae</taxon>
        <taxon>Streptophyta</taxon>
        <taxon>Embryophyta</taxon>
        <taxon>Tracheophyta</taxon>
        <taxon>Spermatophyta</taxon>
        <taxon>Magnoliopsida</taxon>
        <taxon>eudicotyledons</taxon>
        <taxon>Gunneridae</taxon>
        <taxon>Pentapetalae</taxon>
        <taxon>rosids</taxon>
        <taxon>malvids</taxon>
        <taxon>Brassicales</taxon>
        <taxon>Brassicaceae</taxon>
        <taxon>Brassiceae</taxon>
        <taxon>Brassica</taxon>
    </lineage>
</organism>
<proteinExistence type="predicted"/>
<dbReference type="Gramene" id="Bo6g077840.1">
    <property type="protein sequence ID" value="Bo6g077840.1"/>
    <property type="gene ID" value="Bo6g077840"/>
</dbReference>
<accession>A0A0D3CV67</accession>
<sequence>MVFHHMVLIFHSSKGFTDLGLIYIFFRFGSDFGRPMGSLLRNLLKYNALDPDDFKEVLQTTSRKSSKRLPGSLLMGSSSISSGVQACLCR</sequence>
<dbReference type="AlphaFoldDB" id="A0A0D3CV67"/>